<evidence type="ECO:0000313" key="2">
    <source>
        <dbReference type="Proteomes" id="UP000611640"/>
    </source>
</evidence>
<proteinExistence type="predicted"/>
<protein>
    <submittedName>
        <fullName evidence="1">Uncharacterized protein</fullName>
    </submittedName>
</protein>
<evidence type="ECO:0000313" key="1">
    <source>
        <dbReference type="EMBL" id="BCJ39131.1"/>
    </source>
</evidence>
<dbReference type="KEGG" id="atl:Athai_66340"/>
<dbReference type="RefSeq" id="WP_203965047.1">
    <property type="nucleotide sequence ID" value="NZ_AP023355.1"/>
</dbReference>
<gene>
    <name evidence="1" type="ORF">Athai_66340</name>
</gene>
<dbReference type="EMBL" id="AP023355">
    <property type="protein sequence ID" value="BCJ39131.1"/>
    <property type="molecule type" value="Genomic_DNA"/>
</dbReference>
<reference evidence="1 2" key="1">
    <citation type="submission" date="2020-08" db="EMBL/GenBank/DDBJ databases">
        <title>Whole genome shotgun sequence of Actinocatenispora thailandica NBRC 105041.</title>
        <authorList>
            <person name="Komaki H."/>
            <person name="Tamura T."/>
        </authorList>
    </citation>
    <scope>NUCLEOTIDE SEQUENCE [LARGE SCALE GENOMIC DNA]</scope>
    <source>
        <strain evidence="1 2">NBRC 105041</strain>
    </source>
</reference>
<name>A0A7R7DWV7_9ACTN</name>
<organism evidence="1 2">
    <name type="scientific">Actinocatenispora thailandica</name>
    <dbReference type="NCBI Taxonomy" id="227318"/>
    <lineage>
        <taxon>Bacteria</taxon>
        <taxon>Bacillati</taxon>
        <taxon>Actinomycetota</taxon>
        <taxon>Actinomycetes</taxon>
        <taxon>Micromonosporales</taxon>
        <taxon>Micromonosporaceae</taxon>
        <taxon>Actinocatenispora</taxon>
    </lineage>
</organism>
<keyword evidence="2" id="KW-1185">Reference proteome</keyword>
<dbReference type="AlphaFoldDB" id="A0A7R7DWV7"/>
<sequence length="71" mass="7938">MVAVIAAWRARRARARRIRAIRRAMYRAAALRVLDRRVTGAAVQRRRPADPYRGSLRLAGRCRPAGAVADA</sequence>
<dbReference type="Proteomes" id="UP000611640">
    <property type="component" value="Chromosome"/>
</dbReference>
<accession>A0A7R7DWV7</accession>